<evidence type="ECO:0000313" key="3">
    <source>
        <dbReference type="Proteomes" id="UP000244178"/>
    </source>
</evidence>
<dbReference type="AlphaFoldDB" id="A0A2T6GQG8"/>
<dbReference type="InterPro" id="IPR031893">
    <property type="entry name" value="Phage_tail_APC"/>
</dbReference>
<evidence type="ECO:0000259" key="1">
    <source>
        <dbReference type="Pfam" id="PF16778"/>
    </source>
</evidence>
<dbReference type="Proteomes" id="UP000244178">
    <property type="component" value="Unassembled WGS sequence"/>
</dbReference>
<gene>
    <name evidence="2" type="ORF">C5U62_09035</name>
</gene>
<feature type="domain" description="Phage tail assembly chaperone-like" evidence="1">
    <location>
        <begin position="46"/>
        <end position="112"/>
    </location>
</feature>
<comment type="caution">
    <text evidence="2">The sequence shown here is derived from an EMBL/GenBank/DDBJ whole genome shotgun (WGS) entry which is preliminary data.</text>
</comment>
<dbReference type="EMBL" id="PYJM01000002">
    <property type="protein sequence ID" value="PUA46380.1"/>
    <property type="molecule type" value="Genomic_DNA"/>
</dbReference>
<reference evidence="2 3" key="1">
    <citation type="submission" date="2018-03" db="EMBL/GenBank/DDBJ databases">
        <title>Draft genome sequence of the plant growth promoting rhizobacterium Pseudomonas protegens strain BNJ-SS-45 isolated from wheat (Triticum aestivum) rhizosphere.</title>
        <authorList>
            <person name="Bajpai A."/>
            <person name="Shende K."/>
            <person name="Meena N."/>
            <person name="Upadhyayula S.R."/>
            <person name="Suravajhala P."/>
            <person name="Medicherla K.M."/>
            <person name="Johri B.N."/>
        </authorList>
    </citation>
    <scope>NUCLEOTIDE SEQUENCE [LARGE SCALE GENOMIC DNA]</scope>
    <source>
        <strain evidence="2 3">BNJ-SS-45</strain>
    </source>
</reference>
<dbReference type="Pfam" id="PF16778">
    <property type="entry name" value="Phage_tail_APC"/>
    <property type="match status" value="1"/>
</dbReference>
<protein>
    <recommendedName>
        <fullName evidence="1">Phage tail assembly chaperone-like domain-containing protein</fullName>
    </recommendedName>
</protein>
<sequence length="120" mass="13920">MDAIQISEALYQSVIGNPLPGQIRAHDEQGLPFLIDAPKVVQDFSSQERAWRDENLMSVIWLRERHRDQLEIKAPTSLDSEQFNTLLVYIQALRDWPQSANFPNSRYRPVAPSWITEQTQ</sequence>
<accession>A0A2T6GQG8</accession>
<proteinExistence type="predicted"/>
<evidence type="ECO:0000313" key="2">
    <source>
        <dbReference type="EMBL" id="PUA46380.1"/>
    </source>
</evidence>
<organism evidence="2 3">
    <name type="scientific">Pseudomonas protegens</name>
    <dbReference type="NCBI Taxonomy" id="380021"/>
    <lineage>
        <taxon>Bacteria</taxon>
        <taxon>Pseudomonadati</taxon>
        <taxon>Pseudomonadota</taxon>
        <taxon>Gammaproteobacteria</taxon>
        <taxon>Pseudomonadales</taxon>
        <taxon>Pseudomonadaceae</taxon>
        <taxon>Pseudomonas</taxon>
    </lineage>
</organism>
<name>A0A2T6GQG8_9PSED</name>